<dbReference type="InterPro" id="IPR011701">
    <property type="entry name" value="MFS"/>
</dbReference>
<dbReference type="OrthoDB" id="2985014at2759"/>
<dbReference type="GeneID" id="59309602"/>
<evidence type="ECO:0000256" key="1">
    <source>
        <dbReference type="ARBA" id="ARBA00004141"/>
    </source>
</evidence>
<feature type="transmembrane region" description="Helical" evidence="7">
    <location>
        <begin position="150"/>
        <end position="170"/>
    </location>
</feature>
<dbReference type="Pfam" id="PF07690">
    <property type="entry name" value="MFS_1"/>
    <property type="match status" value="1"/>
</dbReference>
<keyword evidence="5 7" id="KW-0472">Membrane</keyword>
<evidence type="ECO:0000313" key="9">
    <source>
        <dbReference type="Proteomes" id="UP000547976"/>
    </source>
</evidence>
<keyword evidence="6" id="KW-0325">Glycoprotein</keyword>
<dbReference type="Gene3D" id="1.20.1250.20">
    <property type="entry name" value="MFS general substrate transporter like domains"/>
    <property type="match status" value="2"/>
</dbReference>
<feature type="transmembrane region" description="Helical" evidence="7">
    <location>
        <begin position="297"/>
        <end position="318"/>
    </location>
</feature>
<evidence type="ECO:0000256" key="2">
    <source>
        <dbReference type="ARBA" id="ARBA00022448"/>
    </source>
</evidence>
<gene>
    <name evidence="8" type="ORF">FSUBG_10318</name>
</gene>
<evidence type="ECO:0000256" key="4">
    <source>
        <dbReference type="ARBA" id="ARBA00022989"/>
    </source>
</evidence>
<dbReference type="PANTHER" id="PTHR43791:SF32">
    <property type="entry name" value="MAJOR FACILITATOR SUPERFAMILY (MFS) PROFILE DOMAIN-CONTAINING PROTEIN"/>
    <property type="match status" value="1"/>
</dbReference>
<comment type="subcellular location">
    <subcellularLocation>
        <location evidence="1">Membrane</location>
        <topology evidence="1">Multi-pass membrane protein</topology>
    </subcellularLocation>
</comment>
<proteinExistence type="predicted"/>
<dbReference type="GO" id="GO:0016020">
    <property type="term" value="C:membrane"/>
    <property type="evidence" value="ECO:0007669"/>
    <property type="project" value="UniProtKB-SubCell"/>
</dbReference>
<feature type="transmembrane region" description="Helical" evidence="7">
    <location>
        <begin position="182"/>
        <end position="202"/>
    </location>
</feature>
<keyword evidence="9" id="KW-1185">Reference proteome</keyword>
<reference evidence="8 9" key="1">
    <citation type="submission" date="2020-05" db="EMBL/GenBank/DDBJ databases">
        <title>Identification and distribution of gene clusters putatively required for synthesis of sphingolipid metabolism inhibitors in phylogenetically diverse species of the filamentous fungus Fusarium.</title>
        <authorList>
            <person name="Kim H.-S."/>
            <person name="Busman M."/>
            <person name="Brown D.W."/>
            <person name="Divon H."/>
            <person name="Uhlig S."/>
            <person name="Proctor R.H."/>
        </authorList>
    </citation>
    <scope>NUCLEOTIDE SEQUENCE [LARGE SCALE GENOMIC DNA]</scope>
    <source>
        <strain evidence="8 9">NRRL 66333</strain>
    </source>
</reference>
<comment type="caution">
    <text evidence="8">The sequence shown here is derived from an EMBL/GenBank/DDBJ whole genome shotgun (WGS) entry which is preliminary data.</text>
</comment>
<keyword evidence="3 7" id="KW-0812">Transmembrane</keyword>
<dbReference type="SUPFAM" id="SSF103473">
    <property type="entry name" value="MFS general substrate transporter"/>
    <property type="match status" value="1"/>
</dbReference>
<protein>
    <submittedName>
        <fullName evidence="8">Nicotinamide mononucleotide permease</fullName>
    </submittedName>
</protein>
<keyword evidence="2" id="KW-0813">Transport</keyword>
<dbReference type="AlphaFoldDB" id="A0A8H5P8J2"/>
<feature type="transmembrane region" description="Helical" evidence="7">
    <location>
        <begin position="358"/>
        <end position="378"/>
    </location>
</feature>
<name>A0A8H5P8J2_GIBSU</name>
<feature type="transmembrane region" description="Helical" evidence="7">
    <location>
        <begin position="120"/>
        <end position="138"/>
    </location>
</feature>
<accession>A0A8H5P8J2</accession>
<evidence type="ECO:0000313" key="8">
    <source>
        <dbReference type="EMBL" id="KAF5592014.1"/>
    </source>
</evidence>
<sequence length="406" mass="44352">MVSPASVIRKSQVAEAAAGHVSLCSDKGKDTGRASQDWSCEKERKIKFKLDIVLLGNLMLGFFALQLDKTNPRSAMTTTFIKDIGITNDIINNGNQLLLAAIVICEIPSNMMLSKLGAPVWMTLECFSWGMVATFQAFMNNKPSYYATRFLLGLFEAGCLAVSLVVIGMFYTKKEMALRMTVLYTANYLAAGTSSLIAAGTFNLDGAAGLKDCQWLFLIDGIFTVLVAFSFLFFLPRSPSWTRPIINISALDILSDRDCEIMSRCIILEDRARGVELSSVTIMEAVRYYFGFDKFKANLLASVCNFALVALAVIAAWVSDRAKLRGPISFVCTCYALLLAGAQYALVTNTDKWAKRAVFVLLMAGNAMFQGINSAWVVSNVRDTKAFCIGQALVIMGENLGGLAAQ</sequence>
<feature type="transmembrane region" description="Helical" evidence="7">
    <location>
        <begin position="324"/>
        <end position="346"/>
    </location>
</feature>
<feature type="transmembrane region" description="Helical" evidence="7">
    <location>
        <begin position="214"/>
        <end position="235"/>
    </location>
</feature>
<dbReference type="InterPro" id="IPR036259">
    <property type="entry name" value="MFS_trans_sf"/>
</dbReference>
<dbReference type="EMBL" id="JAAOAV010000177">
    <property type="protein sequence ID" value="KAF5592014.1"/>
    <property type="molecule type" value="Genomic_DNA"/>
</dbReference>
<feature type="transmembrane region" description="Helical" evidence="7">
    <location>
        <begin position="48"/>
        <end position="67"/>
    </location>
</feature>
<organism evidence="8 9">
    <name type="scientific">Gibberella subglutinans</name>
    <name type="common">Fusarium subglutinans</name>
    <dbReference type="NCBI Taxonomy" id="42677"/>
    <lineage>
        <taxon>Eukaryota</taxon>
        <taxon>Fungi</taxon>
        <taxon>Dikarya</taxon>
        <taxon>Ascomycota</taxon>
        <taxon>Pezizomycotina</taxon>
        <taxon>Sordariomycetes</taxon>
        <taxon>Hypocreomycetidae</taxon>
        <taxon>Hypocreales</taxon>
        <taxon>Nectriaceae</taxon>
        <taxon>Fusarium</taxon>
        <taxon>Fusarium fujikuroi species complex</taxon>
    </lineage>
</organism>
<evidence type="ECO:0000256" key="6">
    <source>
        <dbReference type="ARBA" id="ARBA00023180"/>
    </source>
</evidence>
<dbReference type="PANTHER" id="PTHR43791">
    <property type="entry name" value="PERMEASE-RELATED"/>
    <property type="match status" value="1"/>
</dbReference>
<evidence type="ECO:0000256" key="3">
    <source>
        <dbReference type="ARBA" id="ARBA00022692"/>
    </source>
</evidence>
<keyword evidence="4 7" id="KW-1133">Transmembrane helix</keyword>
<dbReference type="RefSeq" id="XP_036534210.1">
    <property type="nucleotide sequence ID" value="XM_036674884.1"/>
</dbReference>
<dbReference type="GO" id="GO:0022857">
    <property type="term" value="F:transmembrane transporter activity"/>
    <property type="evidence" value="ECO:0007669"/>
    <property type="project" value="InterPro"/>
</dbReference>
<evidence type="ECO:0000256" key="7">
    <source>
        <dbReference type="SAM" id="Phobius"/>
    </source>
</evidence>
<dbReference type="Proteomes" id="UP000547976">
    <property type="component" value="Unassembled WGS sequence"/>
</dbReference>
<evidence type="ECO:0000256" key="5">
    <source>
        <dbReference type="ARBA" id="ARBA00023136"/>
    </source>
</evidence>